<gene>
    <name evidence="2" type="ORF">RDB_LOCUS99947</name>
</gene>
<proteinExistence type="predicted"/>
<dbReference type="EMBL" id="CAJMWT010003149">
    <property type="protein sequence ID" value="CAE6464698.1"/>
    <property type="molecule type" value="Genomic_DNA"/>
</dbReference>
<sequence>MHCARSARWLRRHNHPSRRTEVYGLLGVVPLFSWLSGRCATPSSTVIEKRNCLCYHTCYATASSHFLRGHCLTVGYYNDGPSRQCFCLCWFDSVYDPNRSHRLLFACHLDHYTRSVCSMPKSASLSRAGSMRSTEVTGLSRDDHYYFQDANAVLLVGNVLFRLHSSLLSRECEVFRDMFSRPVWVSSPMSMDGSSEMPKKGKEGSCDEQPIVIPQVQPQPFRNFLLAIYGRPGDKEFRSLFKGVAELESVQAVTTFLKIIDIADLAHRFIAPDVETWALAQLKSHSYLIETLNAYPISSKSHGRLLSYAKRTDDEEMILWARHWTRSYYNGAIETSSIASSAFGPIQKVRDQLVREYKLATLTQYFDAPIFGYLFCFLLSLGHEFWNKQTGLTREDRITLLGAQVRLTPLPQSIPLAWTYLGSTNHPGLRPTLRLCSECHFSRAWRSNFGGAYQAMLRSDAPLGVPEPTLWSATMSAQHEDNWAIHLADLAPTVLPHPTYSQDPTYYFRDGNLVLLVEDTLFKVHASVLGRESETFNRMLNSANQLSASEDLVPLNLMGETGFRVVDMKAEHFRHFLFMFYGLPSNQSYRSVMNHDNNARQDHGQVINFHIYLDVAEIANRFSAPNLKSWAHAELCKIASSAYEELSRFSMRTDYQLRALLYAKRARDERLASQVRNAIQLHFAWVSINSPVKLVAAAGGLEAARERLVRVFKHPKLQDIDPALFGFAFCGILGLGHEVWMKDPLLSREDRVMLLSGQVRLMPLPVSTLGLDWMDTLNCRNRKGAGTPIECCSECEHFLIWESCFGDDYRQQLCATTPPLCGITQLAILPVQRLMFRGALYENNPPSCKNSCYDRMLEFVDTRIQDTYVRLAENFCRNVS</sequence>
<dbReference type="Gene3D" id="3.30.710.10">
    <property type="entry name" value="Potassium Channel Kv1.1, Chain A"/>
    <property type="match status" value="2"/>
</dbReference>
<dbReference type="OrthoDB" id="14833at2759"/>
<dbReference type="AlphaFoldDB" id="A0A8H3BRD8"/>
<evidence type="ECO:0000259" key="1">
    <source>
        <dbReference type="PROSITE" id="PS50097"/>
    </source>
</evidence>
<dbReference type="PROSITE" id="PS50097">
    <property type="entry name" value="BTB"/>
    <property type="match status" value="2"/>
</dbReference>
<dbReference type="CDD" id="cd18186">
    <property type="entry name" value="BTB_POZ_ZBTB_KLHL-like"/>
    <property type="match status" value="1"/>
</dbReference>
<dbReference type="InterPro" id="IPR011333">
    <property type="entry name" value="SKP1/BTB/POZ_sf"/>
</dbReference>
<evidence type="ECO:0000313" key="3">
    <source>
        <dbReference type="Proteomes" id="UP000663843"/>
    </source>
</evidence>
<dbReference type="SMART" id="SM00225">
    <property type="entry name" value="BTB"/>
    <property type="match status" value="2"/>
</dbReference>
<protein>
    <recommendedName>
        <fullName evidence="1">BTB domain-containing protein</fullName>
    </recommendedName>
</protein>
<reference evidence="2" key="1">
    <citation type="submission" date="2021-01" db="EMBL/GenBank/DDBJ databases">
        <authorList>
            <person name="Kaushik A."/>
        </authorList>
    </citation>
    <scope>NUCLEOTIDE SEQUENCE</scope>
    <source>
        <strain evidence="2">AG2-2IIIB</strain>
    </source>
</reference>
<name>A0A8H3BRD8_9AGAM</name>
<evidence type="ECO:0000313" key="2">
    <source>
        <dbReference type="EMBL" id="CAE6464698.1"/>
    </source>
</evidence>
<feature type="domain" description="BTB" evidence="1">
    <location>
        <begin position="511"/>
        <end position="581"/>
    </location>
</feature>
<comment type="caution">
    <text evidence="2">The sequence shown here is derived from an EMBL/GenBank/DDBJ whole genome shotgun (WGS) entry which is preliminary data.</text>
</comment>
<dbReference type="InterPro" id="IPR000210">
    <property type="entry name" value="BTB/POZ_dom"/>
</dbReference>
<dbReference type="PANTHER" id="PTHR22744">
    <property type="entry name" value="HELIX LOOP HELIX PROTEIN 21-RELATED"/>
    <property type="match status" value="1"/>
</dbReference>
<dbReference type="Proteomes" id="UP000663843">
    <property type="component" value="Unassembled WGS sequence"/>
</dbReference>
<organism evidence="2 3">
    <name type="scientific">Rhizoctonia solani</name>
    <dbReference type="NCBI Taxonomy" id="456999"/>
    <lineage>
        <taxon>Eukaryota</taxon>
        <taxon>Fungi</taxon>
        <taxon>Dikarya</taxon>
        <taxon>Basidiomycota</taxon>
        <taxon>Agaricomycotina</taxon>
        <taxon>Agaricomycetes</taxon>
        <taxon>Cantharellales</taxon>
        <taxon>Ceratobasidiaceae</taxon>
        <taxon>Rhizoctonia</taxon>
    </lineage>
</organism>
<accession>A0A8H3BRD8</accession>
<dbReference type="SUPFAM" id="SSF54695">
    <property type="entry name" value="POZ domain"/>
    <property type="match status" value="1"/>
</dbReference>
<dbReference type="PANTHER" id="PTHR22744:SF17">
    <property type="entry name" value="BTB DOMAIN-CONTAINING PROTEIN"/>
    <property type="match status" value="1"/>
</dbReference>
<feature type="domain" description="BTB" evidence="1">
    <location>
        <begin position="150"/>
        <end position="229"/>
    </location>
</feature>